<sequence>MLKQTFIDLLTKYSNNQELITELWAEIERNYSDKKRHYHTLNHLENLWQQLTEIKPQLANWDVVLFSLYYHDVIYNSLKSDNE</sequence>
<keyword evidence="2" id="KW-1185">Reference proteome</keyword>
<dbReference type="RefSeq" id="WP_211321164.1">
    <property type="nucleotide sequence ID" value="NZ_QGGO01000005.1"/>
</dbReference>
<proteinExistence type="predicted"/>
<gene>
    <name evidence="1" type="ORF">LV89_01370</name>
</gene>
<organism evidence="1 2">
    <name type="scientific">Arcicella aurantiaca</name>
    <dbReference type="NCBI Taxonomy" id="591202"/>
    <lineage>
        <taxon>Bacteria</taxon>
        <taxon>Pseudomonadati</taxon>
        <taxon>Bacteroidota</taxon>
        <taxon>Cytophagia</taxon>
        <taxon>Cytophagales</taxon>
        <taxon>Flectobacillaceae</taxon>
        <taxon>Arcicella</taxon>
    </lineage>
</organism>
<dbReference type="Proteomes" id="UP000245489">
    <property type="component" value="Unassembled WGS sequence"/>
</dbReference>
<evidence type="ECO:0008006" key="3">
    <source>
        <dbReference type="Google" id="ProtNLM"/>
    </source>
</evidence>
<dbReference type="PANTHER" id="PTHR21174">
    <property type="match status" value="1"/>
</dbReference>
<dbReference type="EMBL" id="QGGO01000005">
    <property type="protein sequence ID" value="PWK27963.1"/>
    <property type="molecule type" value="Genomic_DNA"/>
</dbReference>
<dbReference type="InterPro" id="IPR009218">
    <property type="entry name" value="HD_phosphohydro"/>
</dbReference>
<accession>A0A316EF47</accession>
<comment type="caution">
    <text evidence="1">The sequence shown here is derived from an EMBL/GenBank/DDBJ whole genome shotgun (WGS) entry which is preliminary data.</text>
</comment>
<dbReference type="AlphaFoldDB" id="A0A316EF47"/>
<evidence type="ECO:0000313" key="1">
    <source>
        <dbReference type="EMBL" id="PWK27963.1"/>
    </source>
</evidence>
<evidence type="ECO:0000313" key="2">
    <source>
        <dbReference type="Proteomes" id="UP000245489"/>
    </source>
</evidence>
<reference evidence="1 2" key="1">
    <citation type="submission" date="2018-05" db="EMBL/GenBank/DDBJ databases">
        <title>Genomic Encyclopedia of Archaeal and Bacterial Type Strains, Phase II (KMG-II): from individual species to whole genera.</title>
        <authorList>
            <person name="Goeker M."/>
        </authorList>
    </citation>
    <scope>NUCLEOTIDE SEQUENCE [LARGE SCALE GENOMIC DNA]</scope>
    <source>
        <strain evidence="1 2">DSM 22214</strain>
    </source>
</reference>
<name>A0A316EF47_9BACT</name>
<dbReference type="SUPFAM" id="SSF109604">
    <property type="entry name" value="HD-domain/PDEase-like"/>
    <property type="match status" value="1"/>
</dbReference>
<protein>
    <recommendedName>
        <fullName evidence="3">Metal-dependent HD superfamily phosphohydrolase</fullName>
    </recommendedName>
</protein>
<dbReference type="PANTHER" id="PTHR21174:SF0">
    <property type="entry name" value="HD PHOSPHOHYDROLASE FAMILY PROTEIN-RELATED"/>
    <property type="match status" value="1"/>
</dbReference>